<evidence type="ECO:0000313" key="1">
    <source>
        <dbReference type="EMBL" id="KZT65073.1"/>
    </source>
</evidence>
<keyword evidence="2" id="KW-1185">Reference proteome</keyword>
<dbReference type="AlphaFoldDB" id="A0A165M043"/>
<sequence>MAEKVSGFTDSVTLAIQPGSGPQDREASIRAYHDVCDGAAGLACDSAAVWLEKHTRVMELHCDSVAFVGKTVLADFCRLFPIGNVRSLILERALAQEEAWLELIQHIPQVTDLRILHVDDMTALPAMLSRRLSKEQRDGAEDYPYQYALPLLVRGRQYGLRQPGSSSAPKPDFVHSLIDCLKARFKSGVELAELRILSPYGMEETIVDKLREVVRSVKWDGVSGGSSDAYRPGDKSCIQWASGSISQLRR</sequence>
<accession>A0A165M043</accession>
<proteinExistence type="predicted"/>
<organism evidence="1 2">
    <name type="scientific">Daedalea quercina L-15889</name>
    <dbReference type="NCBI Taxonomy" id="1314783"/>
    <lineage>
        <taxon>Eukaryota</taxon>
        <taxon>Fungi</taxon>
        <taxon>Dikarya</taxon>
        <taxon>Basidiomycota</taxon>
        <taxon>Agaricomycotina</taxon>
        <taxon>Agaricomycetes</taxon>
        <taxon>Polyporales</taxon>
        <taxon>Fomitopsis</taxon>
    </lineage>
</organism>
<protein>
    <submittedName>
        <fullName evidence="1">Uncharacterized protein</fullName>
    </submittedName>
</protein>
<evidence type="ECO:0000313" key="2">
    <source>
        <dbReference type="Proteomes" id="UP000076727"/>
    </source>
</evidence>
<dbReference type="EMBL" id="KV429112">
    <property type="protein sequence ID" value="KZT65073.1"/>
    <property type="molecule type" value="Genomic_DNA"/>
</dbReference>
<dbReference type="Proteomes" id="UP000076727">
    <property type="component" value="Unassembled WGS sequence"/>
</dbReference>
<reference evidence="1 2" key="1">
    <citation type="journal article" date="2016" name="Mol. Biol. Evol.">
        <title>Comparative Genomics of Early-Diverging Mushroom-Forming Fungi Provides Insights into the Origins of Lignocellulose Decay Capabilities.</title>
        <authorList>
            <person name="Nagy L.G."/>
            <person name="Riley R."/>
            <person name="Tritt A."/>
            <person name="Adam C."/>
            <person name="Daum C."/>
            <person name="Floudas D."/>
            <person name="Sun H."/>
            <person name="Yadav J.S."/>
            <person name="Pangilinan J."/>
            <person name="Larsson K.H."/>
            <person name="Matsuura K."/>
            <person name="Barry K."/>
            <person name="Labutti K."/>
            <person name="Kuo R."/>
            <person name="Ohm R.A."/>
            <person name="Bhattacharya S.S."/>
            <person name="Shirouzu T."/>
            <person name="Yoshinaga Y."/>
            <person name="Martin F.M."/>
            <person name="Grigoriev I.V."/>
            <person name="Hibbett D.S."/>
        </authorList>
    </citation>
    <scope>NUCLEOTIDE SEQUENCE [LARGE SCALE GENOMIC DNA]</scope>
    <source>
        <strain evidence="1 2">L-15889</strain>
    </source>
</reference>
<dbReference type="OrthoDB" id="3264373at2759"/>
<gene>
    <name evidence="1" type="ORF">DAEQUDRAFT_769120</name>
</gene>
<name>A0A165M043_9APHY</name>